<name>E0UHM1_GLOV7</name>
<dbReference type="OrthoDB" id="5769308at2"/>
<evidence type="ECO:0000313" key="1">
    <source>
        <dbReference type="EMBL" id="ADN13278.1"/>
    </source>
</evidence>
<dbReference type="AlphaFoldDB" id="E0UHM1"/>
<dbReference type="PANTHER" id="PTHR34235">
    <property type="entry name" value="SLR1203 PROTEIN-RELATED"/>
    <property type="match status" value="1"/>
</dbReference>
<keyword evidence="2" id="KW-1185">Reference proteome</keyword>
<dbReference type="RefSeq" id="WP_013321385.1">
    <property type="nucleotide sequence ID" value="NC_014501.1"/>
</dbReference>
<dbReference type="KEGG" id="cyj:Cyan7822_1275"/>
<dbReference type="Proteomes" id="UP000008206">
    <property type="component" value="Chromosome"/>
</dbReference>
<protein>
    <recommendedName>
        <fullName evidence="3">DUF29 domain-containing protein</fullName>
    </recommendedName>
</protein>
<reference evidence="2" key="1">
    <citation type="journal article" date="2011" name="MBio">
        <title>Novel metabolic attributes of the genus Cyanothece, comprising a group of unicellular nitrogen-fixing Cyanobacteria.</title>
        <authorList>
            <person name="Bandyopadhyay A."/>
            <person name="Elvitigala T."/>
            <person name="Welsh E."/>
            <person name="Stockel J."/>
            <person name="Liberton M."/>
            <person name="Min H."/>
            <person name="Sherman L.A."/>
            <person name="Pakrasi H.B."/>
        </authorList>
    </citation>
    <scope>NUCLEOTIDE SEQUENCE [LARGE SCALE GENOMIC DNA]</scope>
    <source>
        <strain evidence="2">PCC 7822</strain>
    </source>
</reference>
<dbReference type="Gene3D" id="1.20.1220.20">
    <property type="entry name" value="Uncharcterised protein PF01724"/>
    <property type="match status" value="1"/>
</dbReference>
<dbReference type="EMBL" id="CP002198">
    <property type="protein sequence ID" value="ADN13278.1"/>
    <property type="molecule type" value="Genomic_DNA"/>
</dbReference>
<gene>
    <name evidence="1" type="ordered locus">Cyan7822_1275</name>
</gene>
<dbReference type="Pfam" id="PF01724">
    <property type="entry name" value="DUF29"/>
    <property type="match status" value="1"/>
</dbReference>
<proteinExistence type="predicted"/>
<dbReference type="PANTHER" id="PTHR34235:SF3">
    <property type="entry name" value="SLR1203 PROTEIN"/>
    <property type="match status" value="1"/>
</dbReference>
<accession>E0UHM1</accession>
<dbReference type="STRING" id="497965.Cyan7822_1275"/>
<dbReference type="HOGENOM" id="CLU_116670_0_1_3"/>
<evidence type="ECO:0008006" key="3">
    <source>
        <dbReference type="Google" id="ProtNLM"/>
    </source>
</evidence>
<organism evidence="1 2">
    <name type="scientific">Gloeothece verrucosa (strain PCC 7822)</name>
    <name type="common">Cyanothece sp. (strain PCC 7822)</name>
    <dbReference type="NCBI Taxonomy" id="497965"/>
    <lineage>
        <taxon>Bacteria</taxon>
        <taxon>Bacillati</taxon>
        <taxon>Cyanobacteriota</taxon>
        <taxon>Cyanophyceae</taxon>
        <taxon>Oscillatoriophycideae</taxon>
        <taxon>Chroococcales</taxon>
        <taxon>Aphanothecaceae</taxon>
        <taxon>Gloeothece</taxon>
        <taxon>Gloeothece verrucosa</taxon>
    </lineage>
</organism>
<dbReference type="InterPro" id="IPR002636">
    <property type="entry name" value="DUF29"/>
</dbReference>
<dbReference type="eggNOG" id="COG0639">
    <property type="taxonomic scope" value="Bacteria"/>
</dbReference>
<sequence>MTIQSKTLYDTDFNMWLETTAQLLRKRQLSEIDYDNLIEEIEGMSNSQKDALESNLRILLMHLLKWKFQSSKRSNSWKYTLVEHCLRINKSFKKSPSLKVYFENVFEECYQDARLLASKETGMSTDDFPLECPFAKEDILNPEYLPDDDQELGI</sequence>
<evidence type="ECO:0000313" key="2">
    <source>
        <dbReference type="Proteomes" id="UP000008206"/>
    </source>
</evidence>